<evidence type="ECO:0000313" key="3">
    <source>
        <dbReference type="Proteomes" id="UP000290759"/>
    </source>
</evidence>
<dbReference type="PANTHER" id="PTHR42760:SF132">
    <property type="entry name" value="SHORT-CHAIN DEHYDROGENASE_REDUCTASE FAMILY PROTEIN"/>
    <property type="match status" value="1"/>
</dbReference>
<dbReference type="GO" id="GO:0016616">
    <property type="term" value="F:oxidoreductase activity, acting on the CH-OH group of donors, NAD or NADP as acceptor"/>
    <property type="evidence" value="ECO:0007669"/>
    <property type="project" value="TreeGrafter"/>
</dbReference>
<dbReference type="InterPro" id="IPR002347">
    <property type="entry name" value="SDR_fam"/>
</dbReference>
<reference evidence="2 3" key="2">
    <citation type="submission" date="2019-02" db="EMBL/GenBank/DDBJ databases">
        <title>'Lichenibacterium ramalinii' gen. nov. sp. nov., 'Lichenibacterium minor' gen. nov. sp. nov.</title>
        <authorList>
            <person name="Pankratov T."/>
        </authorList>
    </citation>
    <scope>NUCLEOTIDE SEQUENCE [LARGE SCALE GENOMIC DNA]</scope>
    <source>
        <strain evidence="2 3">RmlP026</strain>
    </source>
</reference>
<dbReference type="AlphaFoldDB" id="A0A4Q2U9W2"/>
<accession>A0A4Q2U9W2</accession>
<sequence>MRNAHRLEGRVALVTGASRGIGRAVAELFAREGATVAVNHWRDPEAAAAAVAALHAASAAEGHPARPHAAHDADVADAGAVARMFADVAARCGRLDILVNNAGMQVETPGESFDDAAFLRVLGVDLIGPALCSRAALRMFLEQGGGGTIVNTTSVHEAVPKPGYAAYSAAKGGLGNLTRTLALEFAGRGIRVNAVGPGAVATDMNAAWTGDPAARAAVESHIPMGRAASAEEIAAVFAFLASDEARYITGQTVYACGGLTLYGDFATNWAS</sequence>
<comment type="similarity">
    <text evidence="1">Belongs to the short-chain dehydrogenases/reductases (SDR) family.</text>
</comment>
<dbReference type="FunFam" id="3.40.50.720:FF:000084">
    <property type="entry name" value="Short-chain dehydrogenase reductase"/>
    <property type="match status" value="1"/>
</dbReference>
<proteinExistence type="inferred from homology"/>
<gene>
    <name evidence="2" type="ORF">D3273_11020</name>
</gene>
<dbReference type="Gene3D" id="3.40.50.720">
    <property type="entry name" value="NAD(P)-binding Rossmann-like Domain"/>
    <property type="match status" value="1"/>
</dbReference>
<dbReference type="PRINTS" id="PR00081">
    <property type="entry name" value="GDHRDH"/>
</dbReference>
<dbReference type="OrthoDB" id="9790146at2"/>
<dbReference type="PANTHER" id="PTHR42760">
    <property type="entry name" value="SHORT-CHAIN DEHYDROGENASES/REDUCTASES FAMILY MEMBER"/>
    <property type="match status" value="1"/>
</dbReference>
<dbReference type="SUPFAM" id="SSF51735">
    <property type="entry name" value="NAD(P)-binding Rossmann-fold domains"/>
    <property type="match status" value="1"/>
</dbReference>
<name>A0A4Q2U9W2_9HYPH</name>
<keyword evidence="3" id="KW-1185">Reference proteome</keyword>
<dbReference type="Pfam" id="PF13561">
    <property type="entry name" value="adh_short_C2"/>
    <property type="match status" value="1"/>
</dbReference>
<protein>
    <submittedName>
        <fullName evidence="2">SDR family oxidoreductase</fullName>
    </submittedName>
</protein>
<evidence type="ECO:0000313" key="2">
    <source>
        <dbReference type="EMBL" id="RYC31951.1"/>
    </source>
</evidence>
<dbReference type="PRINTS" id="PR00080">
    <property type="entry name" value="SDRFAMILY"/>
</dbReference>
<evidence type="ECO:0000256" key="1">
    <source>
        <dbReference type="ARBA" id="ARBA00006484"/>
    </source>
</evidence>
<organism evidence="2 3">
    <name type="scientific">Lichenibacterium minor</name>
    <dbReference type="NCBI Taxonomy" id="2316528"/>
    <lineage>
        <taxon>Bacteria</taxon>
        <taxon>Pseudomonadati</taxon>
        <taxon>Pseudomonadota</taxon>
        <taxon>Alphaproteobacteria</taxon>
        <taxon>Hyphomicrobiales</taxon>
        <taxon>Lichenihabitantaceae</taxon>
        <taxon>Lichenibacterium</taxon>
    </lineage>
</organism>
<dbReference type="RefSeq" id="WP_129226440.1">
    <property type="nucleotide sequence ID" value="NZ_QYBB01000010.1"/>
</dbReference>
<dbReference type="Proteomes" id="UP000290759">
    <property type="component" value="Unassembled WGS sequence"/>
</dbReference>
<reference evidence="2 3" key="1">
    <citation type="submission" date="2018-12" db="EMBL/GenBank/DDBJ databases">
        <authorList>
            <person name="Grouzdev D.S."/>
            <person name="Krutkina M.S."/>
        </authorList>
    </citation>
    <scope>NUCLEOTIDE SEQUENCE [LARGE SCALE GENOMIC DNA]</scope>
    <source>
        <strain evidence="2 3">RmlP026</strain>
    </source>
</reference>
<comment type="caution">
    <text evidence="2">The sequence shown here is derived from an EMBL/GenBank/DDBJ whole genome shotgun (WGS) entry which is preliminary data.</text>
</comment>
<dbReference type="PROSITE" id="PS00061">
    <property type="entry name" value="ADH_SHORT"/>
    <property type="match status" value="1"/>
</dbReference>
<dbReference type="EMBL" id="QYBB01000010">
    <property type="protein sequence ID" value="RYC31951.1"/>
    <property type="molecule type" value="Genomic_DNA"/>
</dbReference>
<dbReference type="InterPro" id="IPR020904">
    <property type="entry name" value="Sc_DH/Rdtase_CS"/>
</dbReference>
<dbReference type="InterPro" id="IPR036291">
    <property type="entry name" value="NAD(P)-bd_dom_sf"/>
</dbReference>